<dbReference type="SUPFAM" id="SSF159894">
    <property type="entry name" value="YgaC/TfoX-N like"/>
    <property type="match status" value="1"/>
</dbReference>
<name>A0A8J3NS71_9ACTN</name>
<keyword evidence="2" id="KW-0808">Transferase</keyword>
<keyword evidence="3" id="KW-1185">Reference proteome</keyword>
<dbReference type="GO" id="GO:0008168">
    <property type="term" value="F:methyltransferase activity"/>
    <property type="evidence" value="ECO:0007669"/>
    <property type="project" value="UniProtKB-KW"/>
</dbReference>
<dbReference type="AlphaFoldDB" id="A0A8J3NS71"/>
<dbReference type="InterPro" id="IPR007076">
    <property type="entry name" value="TfoX_N"/>
</dbReference>
<evidence type="ECO:0000259" key="1">
    <source>
        <dbReference type="Pfam" id="PF04993"/>
    </source>
</evidence>
<feature type="domain" description="TfoX N-terminal" evidence="1">
    <location>
        <begin position="15"/>
        <end position="105"/>
    </location>
</feature>
<dbReference type="Pfam" id="PF04993">
    <property type="entry name" value="TfoX_N"/>
    <property type="match status" value="1"/>
</dbReference>
<proteinExistence type="predicted"/>
<dbReference type="GO" id="GO:0032259">
    <property type="term" value="P:methylation"/>
    <property type="evidence" value="ECO:0007669"/>
    <property type="project" value="UniProtKB-KW"/>
</dbReference>
<sequence length="126" mass="13741">MAYDRELAERLRGMLDGQAQVREVSMFGGLSFMVNEQLAVAADTGGDLMVRVDPHRVDELLGVAGAHWAEMRGRRMSKGWLVVSRSEVDTEESLRFWVGATLEHAALKTDQGSAPVRLASGGPEGQ</sequence>
<reference evidence="2 3" key="1">
    <citation type="submission" date="2021-01" db="EMBL/GenBank/DDBJ databases">
        <title>Whole genome shotgun sequence of Catellatospora chokoriensis NBRC 107358.</title>
        <authorList>
            <person name="Komaki H."/>
            <person name="Tamura T."/>
        </authorList>
    </citation>
    <scope>NUCLEOTIDE SEQUENCE [LARGE SCALE GENOMIC DNA]</scope>
    <source>
        <strain evidence="2 3">NBRC 107358</strain>
    </source>
</reference>
<accession>A0A8J3NS71</accession>
<organism evidence="2 3">
    <name type="scientific">Catellatospora chokoriensis</name>
    <dbReference type="NCBI Taxonomy" id="310353"/>
    <lineage>
        <taxon>Bacteria</taxon>
        <taxon>Bacillati</taxon>
        <taxon>Actinomycetota</taxon>
        <taxon>Actinomycetes</taxon>
        <taxon>Micromonosporales</taxon>
        <taxon>Micromonosporaceae</taxon>
        <taxon>Catellatospora</taxon>
    </lineage>
</organism>
<gene>
    <name evidence="2" type="ORF">Cch02nite_23540</name>
</gene>
<evidence type="ECO:0000313" key="3">
    <source>
        <dbReference type="Proteomes" id="UP000619293"/>
    </source>
</evidence>
<protein>
    <submittedName>
        <fullName evidence="2">RNA methyltransferase</fullName>
    </submittedName>
</protein>
<keyword evidence="2" id="KW-0489">Methyltransferase</keyword>
<dbReference type="RefSeq" id="WP_191838180.1">
    <property type="nucleotide sequence ID" value="NZ_BAAALB010000003.1"/>
</dbReference>
<dbReference type="EMBL" id="BONG01000011">
    <property type="protein sequence ID" value="GIF88910.1"/>
    <property type="molecule type" value="Genomic_DNA"/>
</dbReference>
<dbReference type="Proteomes" id="UP000619293">
    <property type="component" value="Unassembled WGS sequence"/>
</dbReference>
<evidence type="ECO:0000313" key="2">
    <source>
        <dbReference type="EMBL" id="GIF88910.1"/>
    </source>
</evidence>
<comment type="caution">
    <text evidence="2">The sequence shown here is derived from an EMBL/GenBank/DDBJ whole genome shotgun (WGS) entry which is preliminary data.</text>
</comment>
<dbReference type="Gene3D" id="3.30.1460.30">
    <property type="entry name" value="YgaC/TfoX-N like chaperone"/>
    <property type="match status" value="1"/>
</dbReference>